<feature type="region of interest" description="Disordered" evidence="1">
    <location>
        <begin position="205"/>
        <end position="225"/>
    </location>
</feature>
<dbReference type="EMBL" id="CP058905">
    <property type="protein sequence ID" value="QLK00845.1"/>
    <property type="molecule type" value="Genomic_DNA"/>
</dbReference>
<sequence length="225" mass="23359">MSRRTGKPSYLLPTPDTRRRRVARLAVVVAAVGLAAAFVGGATGYTAGRPDGVESAVADMRKAEAQRDGQQITELTTTARRLREEISPILSAVRAAPADSRQPGPEQARQWRQTLLRAAEPFANPPSGTTATNVTRGGLRSAVEQASLAVESYLLAVTGPPAQRAALTELAKRQAAQAAAAWSVAATQLDQVNIDAGHGHQHVYLDSDSGGGAFTPDGAAEGSGG</sequence>
<dbReference type="AlphaFoldDB" id="A0A7D6GG10"/>
<accession>A0A7D6GG10</accession>
<evidence type="ECO:0000256" key="1">
    <source>
        <dbReference type="SAM" id="MobiDB-lite"/>
    </source>
</evidence>
<name>A0A7D6GG10_9ACTN</name>
<reference evidence="2" key="1">
    <citation type="submission" date="2020-08" db="EMBL/GenBank/DDBJ databases">
        <title>A bifunctional nitrone conjugated secondary metabolite targeting the ribosome.</title>
        <authorList>
            <person name="Limbrick E.M."/>
            <person name="Graf M."/>
            <person name="Derewacz D.K."/>
            <person name="Nguyen F."/>
            <person name="Spraggins J.M."/>
            <person name="Wieland M."/>
            <person name="Ynigez-Gutierrez A.E."/>
            <person name="Reisman B.J."/>
            <person name="Zinshteyn B."/>
            <person name="McCulloch K."/>
            <person name="Iverson T.M."/>
            <person name="Green R."/>
            <person name="Wilson D.N."/>
            <person name="Bachmann B.O."/>
        </authorList>
    </citation>
    <scope>NUCLEOTIDE SEQUENCE</scope>
    <source>
        <strain evidence="2">Africana</strain>
    </source>
</reference>
<protein>
    <submittedName>
        <fullName evidence="2">Uncharacterized protein</fullName>
    </submittedName>
</protein>
<organism evidence="2">
    <name type="scientific">Micromonospora carbonacea</name>
    <dbReference type="NCBI Taxonomy" id="47853"/>
    <lineage>
        <taxon>Bacteria</taxon>
        <taxon>Bacillati</taxon>
        <taxon>Actinomycetota</taxon>
        <taxon>Actinomycetes</taxon>
        <taxon>Micromonosporales</taxon>
        <taxon>Micromonosporaceae</taxon>
        <taxon>Micromonospora</taxon>
    </lineage>
</organism>
<gene>
    <name evidence="2" type="ORF">HZU44_13155</name>
</gene>
<evidence type="ECO:0000313" key="2">
    <source>
        <dbReference type="EMBL" id="QLK00845.1"/>
    </source>
</evidence>
<proteinExistence type="predicted"/>